<dbReference type="InterPro" id="IPR010033">
    <property type="entry name" value="HAD_SF_ppase_IIIC"/>
</dbReference>
<dbReference type="Pfam" id="PF12689">
    <property type="entry name" value="Acid_PPase"/>
    <property type="match status" value="1"/>
</dbReference>
<dbReference type="STRING" id="1071382.H2AQ68"/>
<accession>H2AQ68</accession>
<dbReference type="SFLD" id="SFLDS00003">
    <property type="entry name" value="Haloacid_Dehalogenase"/>
    <property type="match status" value="1"/>
</dbReference>
<dbReference type="NCBIfam" id="TIGR01685">
    <property type="entry name" value="MDP-1"/>
    <property type="match status" value="1"/>
</dbReference>
<dbReference type="GeneID" id="13882821"/>
<dbReference type="PANTHER" id="PTHR17901">
    <property type="entry name" value="MAGNESIUM-DEPENDENT PHOSPHATASE 1 MDP1"/>
    <property type="match status" value="1"/>
</dbReference>
<evidence type="ECO:0008006" key="3">
    <source>
        <dbReference type="Google" id="ProtNLM"/>
    </source>
</evidence>
<dbReference type="OrthoDB" id="2865258at2759"/>
<dbReference type="Proteomes" id="UP000005220">
    <property type="component" value="Chromosome 2"/>
</dbReference>
<dbReference type="GO" id="GO:0003993">
    <property type="term" value="F:acid phosphatase activity"/>
    <property type="evidence" value="ECO:0007669"/>
    <property type="project" value="EnsemblFungi"/>
</dbReference>
<dbReference type="GO" id="GO:0030946">
    <property type="term" value="F:protein tyrosine phosphatase activity, metal-dependent"/>
    <property type="evidence" value="ECO:0007669"/>
    <property type="project" value="EnsemblFungi"/>
</dbReference>
<evidence type="ECO:0000313" key="1">
    <source>
        <dbReference type="EMBL" id="CCF56518.1"/>
    </source>
</evidence>
<dbReference type="HOGENOM" id="CLU_071162_0_1_1"/>
<dbReference type="NCBIfam" id="TIGR01681">
    <property type="entry name" value="HAD-SF-IIIC"/>
    <property type="match status" value="1"/>
</dbReference>
<dbReference type="InterPro" id="IPR010036">
    <property type="entry name" value="MDP_1_eu_arc"/>
</dbReference>
<dbReference type="InterPro" id="IPR036412">
    <property type="entry name" value="HAD-like_sf"/>
</dbReference>
<dbReference type="InParanoid" id="H2AQ68"/>
<protein>
    <recommendedName>
        <fullName evidence="3">Magnesium-dependent phosphatase-1</fullName>
    </recommendedName>
</protein>
<organism evidence="1 2">
    <name type="scientific">Kazachstania africana (strain ATCC 22294 / BCRC 22015 / CBS 2517 / CECT 1963 / NBRC 1671 / NRRL Y-8276)</name>
    <name type="common">Yeast</name>
    <name type="synonym">Kluyveromyces africanus</name>
    <dbReference type="NCBI Taxonomy" id="1071382"/>
    <lineage>
        <taxon>Eukaryota</taxon>
        <taxon>Fungi</taxon>
        <taxon>Dikarya</taxon>
        <taxon>Ascomycota</taxon>
        <taxon>Saccharomycotina</taxon>
        <taxon>Saccharomycetes</taxon>
        <taxon>Saccharomycetales</taxon>
        <taxon>Saccharomycetaceae</taxon>
        <taxon>Kazachstania</taxon>
    </lineage>
</organism>
<dbReference type="Gene3D" id="3.40.50.1000">
    <property type="entry name" value="HAD superfamily/HAD-like"/>
    <property type="match status" value="1"/>
</dbReference>
<keyword evidence="2" id="KW-1185">Reference proteome</keyword>
<dbReference type="EMBL" id="HE650822">
    <property type="protein sequence ID" value="CCF56518.1"/>
    <property type="molecule type" value="Genomic_DNA"/>
</dbReference>
<dbReference type="SFLD" id="SFLDG01131">
    <property type="entry name" value="C1.5.2:_MDP_Like"/>
    <property type="match status" value="1"/>
</dbReference>
<sequence length="179" mass="20511">MTISNYPEVAAFDLDYTVWPCYCDTHLNPPFKPIKNSNNEVHTVVDSSGYELSFYKDIPKIISDLKQNNVKIVSASRTWAPEIAKQLLKVFKVEYEGKIVPLGQLFDAMEWGERSKVGHISDALKTLYGDADIKKYKICLFDDESRNKEVERHGVDFVFVKDTEKGATWNLYQSYLSGI</sequence>
<evidence type="ECO:0000313" key="2">
    <source>
        <dbReference type="Proteomes" id="UP000005220"/>
    </source>
</evidence>
<dbReference type="PANTHER" id="PTHR17901:SF14">
    <property type="entry name" value="MAGNESIUM-DEPENDENT PHOSPHATASE 1"/>
    <property type="match status" value="1"/>
</dbReference>
<dbReference type="KEGG" id="kaf:KAFR_0B02200"/>
<dbReference type="AlphaFoldDB" id="H2AQ68"/>
<name>H2AQ68_KAZAF</name>
<reference evidence="1 2" key="1">
    <citation type="journal article" date="2011" name="Proc. Natl. Acad. Sci. U.S.A.">
        <title>Evolutionary erosion of yeast sex chromosomes by mating-type switching accidents.</title>
        <authorList>
            <person name="Gordon J.L."/>
            <person name="Armisen D."/>
            <person name="Proux-Wera E."/>
            <person name="Oheigeartaigh S.S."/>
            <person name="Byrne K.P."/>
            <person name="Wolfe K.H."/>
        </authorList>
    </citation>
    <scope>NUCLEOTIDE SEQUENCE [LARGE SCALE GENOMIC DNA]</scope>
    <source>
        <strain evidence="2">ATCC 22294 / BCRC 22015 / CBS 2517 / CECT 1963 / NBRC 1671 / NRRL Y-8276</strain>
    </source>
</reference>
<dbReference type="RefSeq" id="XP_003955653.1">
    <property type="nucleotide sequence ID" value="XM_003955604.1"/>
</dbReference>
<proteinExistence type="predicted"/>
<dbReference type="InterPro" id="IPR023214">
    <property type="entry name" value="HAD_sf"/>
</dbReference>
<dbReference type="eggNOG" id="KOG4549">
    <property type="taxonomic scope" value="Eukaryota"/>
</dbReference>
<dbReference type="SUPFAM" id="SSF56784">
    <property type="entry name" value="HAD-like"/>
    <property type="match status" value="1"/>
</dbReference>
<gene>
    <name evidence="1" type="primary">KAFR0B02200</name>
    <name evidence="1" type="ORF">KAFR_0B02200</name>
</gene>
<dbReference type="SFLD" id="SFLDG01129">
    <property type="entry name" value="C1.5:_HAD__Beta-PGM__Phosphata"/>
    <property type="match status" value="1"/>
</dbReference>
<dbReference type="FunCoup" id="H2AQ68">
    <property type="interactions" value="200"/>
</dbReference>